<proteinExistence type="predicted"/>
<evidence type="ECO:0000256" key="1">
    <source>
        <dbReference type="SAM" id="MobiDB-lite"/>
    </source>
</evidence>
<evidence type="ECO:0000313" key="2">
    <source>
        <dbReference type="EMBL" id="QWY26479.1"/>
    </source>
</evidence>
<accession>A0A8F3CIJ6</accession>
<protein>
    <submittedName>
        <fullName evidence="2">Uncharacterized protein</fullName>
    </submittedName>
</protein>
<organism evidence="2">
    <name type="scientific">Ranid herpesvirus 4</name>
    <dbReference type="NCBI Taxonomy" id="2849006"/>
    <lineage>
        <taxon>Viruses</taxon>
        <taxon>Duplodnaviria</taxon>
        <taxon>Heunggongvirae</taxon>
        <taxon>Peploviricota</taxon>
        <taxon>Herviviricetes</taxon>
        <taxon>Herpesvirales</taxon>
    </lineage>
</organism>
<name>A0A8F3CIJ6_9VIRU</name>
<dbReference type="EMBL" id="MZ244211">
    <property type="protein sequence ID" value="QWY26479.1"/>
    <property type="molecule type" value="Genomic_DNA"/>
</dbReference>
<feature type="region of interest" description="Disordered" evidence="1">
    <location>
        <begin position="234"/>
        <end position="257"/>
    </location>
</feature>
<reference evidence="2" key="2">
    <citation type="submission" date="2021-04" db="EMBL/GenBank/DDBJ databases">
        <authorList>
            <person name="Chen X."/>
            <person name="Shi M."/>
            <person name="Wu W."/>
        </authorList>
    </citation>
    <scope>NUCLEOTIDE SEQUENCE</scope>
    <source>
        <strain evidence="2">Cxx6</strain>
    </source>
</reference>
<sequence length="257" mass="29631">MEFITNFISLWADVGALFFKTLFEHPDYDLLIYMKNEEAKYISADVDYNVSMNVLRNISQNLRANETTDEDTYKRLSDAIYDIQSKIEKLLLSMTEMSEPQRKKIYREAQLLVMEELKLSNHIDNITRTIEINNKQSINKKHLEQALKLKMSLYGNSVLHDASLTTENLAVKAFLKEQTDLAISAMRLKKDFVKQSMVVNYHNEGEDLVSLTTPTTTIEQVDNILTSRLEALQNDGRSRSQTTTKTNVQAHEQLQTV</sequence>
<reference evidence="2" key="1">
    <citation type="journal article" date="2021" name="Viruses">
        <title>Discovery and Characterization of Actively Replicating DNA and Retro-Transcribing Viruses in Lower Vertebrate Hosts Based on RNA Sequencing.</title>
        <authorList>
            <person name="Chen X.X."/>
            <person name="Wu W.C."/>
            <person name="Shi M."/>
        </authorList>
    </citation>
    <scope>NUCLEOTIDE SEQUENCE</scope>
    <source>
        <strain evidence="2">Cxx6</strain>
    </source>
</reference>
<feature type="compositionally biased region" description="Polar residues" evidence="1">
    <location>
        <begin position="239"/>
        <end position="257"/>
    </location>
</feature>